<keyword evidence="5" id="KW-1185">Reference proteome</keyword>
<dbReference type="InterPro" id="IPR002919">
    <property type="entry name" value="TIL_dom"/>
</dbReference>
<feature type="domain" description="Follistatin-like" evidence="3">
    <location>
        <begin position="336"/>
        <end position="361"/>
    </location>
</feature>
<dbReference type="EMBL" id="BTSX01000001">
    <property type="protein sequence ID" value="GMS79991.1"/>
    <property type="molecule type" value="Genomic_DNA"/>
</dbReference>
<dbReference type="Proteomes" id="UP001432027">
    <property type="component" value="Unassembled WGS sequence"/>
</dbReference>
<feature type="domain" description="Follistatin-like" evidence="3">
    <location>
        <begin position="373"/>
        <end position="395"/>
    </location>
</feature>
<feature type="domain" description="Follistatin-like" evidence="3">
    <location>
        <begin position="243"/>
        <end position="266"/>
    </location>
</feature>
<feature type="domain" description="Follistatin-like" evidence="3">
    <location>
        <begin position="619"/>
        <end position="641"/>
    </location>
</feature>
<dbReference type="SUPFAM" id="SSF57567">
    <property type="entry name" value="Serine protease inhibitors"/>
    <property type="match status" value="1"/>
</dbReference>
<dbReference type="AlphaFoldDB" id="A0AAV5S9V5"/>
<evidence type="ECO:0000256" key="1">
    <source>
        <dbReference type="ARBA" id="ARBA00022900"/>
    </source>
</evidence>
<keyword evidence="1" id="KW-0722">Serine protease inhibitor</keyword>
<feature type="domain" description="Follistatin-like" evidence="3">
    <location>
        <begin position="472"/>
        <end position="494"/>
    </location>
</feature>
<proteinExistence type="predicted"/>
<protein>
    <recommendedName>
        <fullName evidence="3">Follistatin-like domain-containing protein</fullName>
    </recommendedName>
</protein>
<dbReference type="Pfam" id="PF01826">
    <property type="entry name" value="TIL"/>
    <property type="match status" value="1"/>
</dbReference>
<gene>
    <name evidence="4" type="ORF">PENTCL1PPCAC_2166</name>
</gene>
<feature type="domain" description="Follistatin-like" evidence="3">
    <location>
        <begin position="528"/>
        <end position="551"/>
    </location>
</feature>
<feature type="compositionally biased region" description="Polar residues" evidence="2">
    <location>
        <begin position="152"/>
        <end position="179"/>
    </location>
</feature>
<organism evidence="4 5">
    <name type="scientific">Pristionchus entomophagus</name>
    <dbReference type="NCBI Taxonomy" id="358040"/>
    <lineage>
        <taxon>Eukaryota</taxon>
        <taxon>Metazoa</taxon>
        <taxon>Ecdysozoa</taxon>
        <taxon>Nematoda</taxon>
        <taxon>Chromadorea</taxon>
        <taxon>Rhabditida</taxon>
        <taxon>Rhabditina</taxon>
        <taxon>Diplogasteromorpha</taxon>
        <taxon>Diplogasteroidea</taxon>
        <taxon>Neodiplogasteridae</taxon>
        <taxon>Pristionchus</taxon>
    </lineage>
</organism>
<keyword evidence="1" id="KW-0646">Protease inhibitor</keyword>
<feature type="domain" description="Follistatin-like" evidence="3">
    <location>
        <begin position="401"/>
        <end position="423"/>
    </location>
</feature>
<dbReference type="Gene3D" id="2.10.25.10">
    <property type="entry name" value="Laminin"/>
    <property type="match status" value="1"/>
</dbReference>
<evidence type="ECO:0000313" key="4">
    <source>
        <dbReference type="EMBL" id="GMS79991.1"/>
    </source>
</evidence>
<dbReference type="InterPro" id="IPR003645">
    <property type="entry name" value="Fol_N"/>
</dbReference>
<sequence>LTVQLFSDSELDDFTATFQVLCAIFAISTASYDNLSDPSPDAVQAFNPSNAPDPTCRTNEEYIQCATHCEPTCTNPNPVCIRSCAPAQCQCVYGYVRNEYGECVAANSCVTTTTQAIEEDTTPTYVYITDSPVEMTTTLSPVTEESDHPTYNDPSPTSSTQYEEPTTITTQAYQQSESIPTEAPANQPYSPTETSTAQTDSDSTPEETVTPSSDYTQTAQKTAVNNDVTPIEEDEDVVVVGGSCGENTCRVGFKCDDSSSVGAKCIPYDTRARSSCSSIRCRPGWSCVIAMDGPRCYRNSVLGITDAPPSFTGPEFTGAPVPDYAADATAAANGKSCVDVICPFGLSCFEGDSYSPDPFCRSNTEGRDSSAQLCSDVQCGSDESCTDNHNGPVCTKNDPSTCAATSCLTGSSCVEHPEGARCEAPQGPMVFAGKTCIDFACPDMHQCFDTLDGASCYPIPTDPVEPVSSPLKCAHMTCNEGEECTDDEHGGVCTPQAYASPTTPAYSKDTDARVSDESLQRAGSSDVDCEHTTCSGGEHCAIDFEGRAYCRANEGETNVPSSSSSDPSIYIPLCSEISCPSDHECFDDSVKGAACWPIRRDADPVTSPTVTISTPSSPSCRSLSCSEDELCVEESSGPRCVPSQRRGITAPGYRRRL</sequence>
<feature type="non-terminal residue" evidence="4">
    <location>
        <position position="1"/>
    </location>
</feature>
<feature type="compositionally biased region" description="Polar residues" evidence="2">
    <location>
        <begin position="187"/>
        <end position="228"/>
    </location>
</feature>
<dbReference type="GO" id="GO:0004867">
    <property type="term" value="F:serine-type endopeptidase inhibitor activity"/>
    <property type="evidence" value="ECO:0007669"/>
    <property type="project" value="UniProtKB-KW"/>
</dbReference>
<reference evidence="4" key="1">
    <citation type="submission" date="2023-10" db="EMBL/GenBank/DDBJ databases">
        <title>Genome assembly of Pristionchus species.</title>
        <authorList>
            <person name="Yoshida K."/>
            <person name="Sommer R.J."/>
        </authorList>
    </citation>
    <scope>NUCLEOTIDE SEQUENCE</scope>
    <source>
        <strain evidence="4">RS0144</strain>
    </source>
</reference>
<comment type="caution">
    <text evidence="4">The sequence shown here is derived from an EMBL/GenBank/DDBJ whole genome shotgun (WGS) entry which is preliminary data.</text>
</comment>
<feature type="domain" description="Follistatin-like" evidence="3">
    <location>
        <begin position="573"/>
        <end position="596"/>
    </location>
</feature>
<feature type="region of interest" description="Disordered" evidence="2">
    <location>
        <begin position="141"/>
        <end position="232"/>
    </location>
</feature>
<dbReference type="CDD" id="cd19941">
    <property type="entry name" value="TIL"/>
    <property type="match status" value="1"/>
</dbReference>
<evidence type="ECO:0000259" key="3">
    <source>
        <dbReference type="SMART" id="SM00274"/>
    </source>
</evidence>
<dbReference type="InterPro" id="IPR036084">
    <property type="entry name" value="Ser_inhib-like_sf"/>
</dbReference>
<feature type="domain" description="Follistatin-like" evidence="3">
    <location>
        <begin position="275"/>
        <end position="297"/>
    </location>
</feature>
<accession>A0AAV5S9V5</accession>
<evidence type="ECO:0000256" key="2">
    <source>
        <dbReference type="SAM" id="MobiDB-lite"/>
    </source>
</evidence>
<dbReference type="SMART" id="SM00274">
    <property type="entry name" value="FOLN"/>
    <property type="match status" value="9"/>
</dbReference>
<name>A0AAV5S9V5_9BILA</name>
<evidence type="ECO:0000313" key="5">
    <source>
        <dbReference type="Proteomes" id="UP001432027"/>
    </source>
</evidence>